<evidence type="ECO:0000313" key="1">
    <source>
        <dbReference type="EMBL" id="SBW80782.1"/>
    </source>
</evidence>
<dbReference type="Proteomes" id="UP000245431">
    <property type="component" value="Chromosome PVE_r1"/>
</dbReference>
<sequence>MSEELLDIVPLWQDDLVAFTIGCSFSFEQPLLDAGTALNNNEWTQWTNNEHSSTVDSAVHNRQGQ</sequence>
<protein>
    <submittedName>
        <fullName evidence="1">Uncharacterized protein</fullName>
    </submittedName>
</protein>
<proteinExistence type="predicted"/>
<dbReference type="AlphaFoldDB" id="A0A1D3JXN7"/>
<reference evidence="2" key="1">
    <citation type="submission" date="2016-07" db="EMBL/GenBank/DDBJ databases">
        <authorList>
            <person name="Florea S."/>
            <person name="Webb J.S."/>
            <person name="Jaromczyk J."/>
            <person name="Schardl C.L."/>
        </authorList>
    </citation>
    <scope>NUCLEOTIDE SEQUENCE [LARGE SCALE GENOMIC DNA]</scope>
    <source>
        <strain evidence="2">1YdBTEX2</strain>
    </source>
</reference>
<name>A0A1D3JXN7_PSEVE</name>
<dbReference type="SUPFAM" id="SSF160920">
    <property type="entry name" value="PSTPO5379-like"/>
    <property type="match status" value="1"/>
</dbReference>
<dbReference type="EMBL" id="LT599583">
    <property type="protein sequence ID" value="SBW80782.1"/>
    <property type="molecule type" value="Genomic_DNA"/>
</dbReference>
<gene>
    <name evidence="1" type="ORF">PVE_R1G2898</name>
</gene>
<dbReference type="InterPro" id="IPR038021">
    <property type="entry name" value="Putative_hydro-lyase"/>
</dbReference>
<organism evidence="1 2">
    <name type="scientific">Pseudomonas veronii 1YdBTEX2</name>
    <dbReference type="NCBI Taxonomy" id="1295141"/>
    <lineage>
        <taxon>Bacteria</taxon>
        <taxon>Pseudomonadati</taxon>
        <taxon>Pseudomonadota</taxon>
        <taxon>Gammaproteobacteria</taxon>
        <taxon>Pseudomonadales</taxon>
        <taxon>Pseudomonadaceae</taxon>
        <taxon>Pseudomonas</taxon>
    </lineage>
</organism>
<dbReference type="Gene3D" id="3.40.1640.10">
    <property type="entry name" value="PSTPO5379-like"/>
    <property type="match status" value="1"/>
</dbReference>
<evidence type="ECO:0000313" key="2">
    <source>
        <dbReference type="Proteomes" id="UP000245431"/>
    </source>
</evidence>
<accession>A0A1D3JXN7</accession>